<evidence type="ECO:0000313" key="1">
    <source>
        <dbReference type="WBParaSite" id="NBR_0000272501-mRNA-1"/>
    </source>
</evidence>
<name>A0A0N4XJM3_NIPBR</name>
<organism evidence="1">
    <name type="scientific">Nippostrongylus brasiliensis</name>
    <name type="common">Rat hookworm</name>
    <dbReference type="NCBI Taxonomy" id="27835"/>
    <lineage>
        <taxon>Eukaryota</taxon>
        <taxon>Metazoa</taxon>
        <taxon>Ecdysozoa</taxon>
        <taxon>Nematoda</taxon>
        <taxon>Chromadorea</taxon>
        <taxon>Rhabditida</taxon>
        <taxon>Rhabditina</taxon>
        <taxon>Rhabditomorpha</taxon>
        <taxon>Strongyloidea</taxon>
        <taxon>Heligmosomidae</taxon>
        <taxon>Nippostrongylus</taxon>
    </lineage>
</organism>
<proteinExistence type="predicted"/>
<protein>
    <submittedName>
        <fullName evidence="1">Reverse transcriptase</fullName>
    </submittedName>
</protein>
<accession>A0A0N4XJM3</accession>
<sequence>LLINQSKHSFRREFLLHRINNHLEKVVDGASSSEFQPCETAAHNLDRDMVVVPDTIQSDGSDYFIVVGNGDQGGDENEGELVAISTEQYEQLRLLYGDMDVIFVNEEPTGDLRADDDTQTVQPL</sequence>
<reference evidence="1" key="1">
    <citation type="submission" date="2017-02" db="UniProtKB">
        <authorList>
            <consortium name="WormBaseParasite"/>
        </authorList>
    </citation>
    <scope>IDENTIFICATION</scope>
</reference>
<dbReference type="WBParaSite" id="NBR_0000272501-mRNA-1">
    <property type="protein sequence ID" value="NBR_0000272501-mRNA-1"/>
    <property type="gene ID" value="NBR_0000272501"/>
</dbReference>
<dbReference type="AlphaFoldDB" id="A0A0N4XJM3"/>